<keyword evidence="3" id="KW-0460">Magnesium</keyword>
<protein>
    <recommendedName>
        <fullName evidence="2">3'(2'),5'-bisphosphate nucleotidase</fullName>
        <ecNumber evidence="2">3.1.3.7</ecNumber>
    </recommendedName>
</protein>
<keyword evidence="3" id="KW-0479">Metal-binding</keyword>
<dbReference type="SUPFAM" id="SSF56655">
    <property type="entry name" value="Carbohydrate phosphatase"/>
    <property type="match status" value="1"/>
</dbReference>
<evidence type="ECO:0000256" key="3">
    <source>
        <dbReference type="PIRSR" id="PIRSR600760-2"/>
    </source>
</evidence>
<evidence type="ECO:0000313" key="5">
    <source>
        <dbReference type="Proteomes" id="UP000550707"/>
    </source>
</evidence>
<comment type="cofactor">
    <cofactor evidence="3">
        <name>Mg(2+)</name>
        <dbReference type="ChEBI" id="CHEBI:18420"/>
    </cofactor>
</comment>
<dbReference type="GO" id="GO:0008441">
    <property type="term" value="F:3'(2'),5'-bisphosphate nucleotidase activity"/>
    <property type="evidence" value="ECO:0007669"/>
    <property type="project" value="UniProtKB-EC"/>
</dbReference>
<comment type="caution">
    <text evidence="4">The sequence shown here is derived from an EMBL/GenBank/DDBJ whole genome shotgun (WGS) entry which is preliminary data.</text>
</comment>
<reference evidence="4 5" key="1">
    <citation type="journal article" date="2020" name="Nature">
        <title>Six reference-quality genomes reveal evolution of bat adaptations.</title>
        <authorList>
            <person name="Jebb D."/>
            <person name="Huang Z."/>
            <person name="Pippel M."/>
            <person name="Hughes G.M."/>
            <person name="Lavrichenko K."/>
            <person name="Devanna P."/>
            <person name="Winkler S."/>
            <person name="Jermiin L.S."/>
            <person name="Skirmuntt E.C."/>
            <person name="Katzourakis A."/>
            <person name="Burkitt-Gray L."/>
            <person name="Ray D.A."/>
            <person name="Sullivan K.A.M."/>
            <person name="Roscito J.G."/>
            <person name="Kirilenko B.M."/>
            <person name="Davalos L.M."/>
            <person name="Corthals A.P."/>
            <person name="Power M.L."/>
            <person name="Jones G."/>
            <person name="Ransome R.D."/>
            <person name="Dechmann D.K.N."/>
            <person name="Locatelli A.G."/>
            <person name="Puechmaille S.J."/>
            <person name="Fedrigo O."/>
            <person name="Jarvis E.D."/>
            <person name="Hiller M."/>
            <person name="Vernes S.C."/>
            <person name="Myers E.W."/>
            <person name="Teeling E.C."/>
        </authorList>
    </citation>
    <scope>NUCLEOTIDE SEQUENCE [LARGE SCALE GENOMIC DNA]</scope>
    <source>
        <strain evidence="4">MMolMol1</strain>
        <tissue evidence="4">Muscle</tissue>
    </source>
</reference>
<evidence type="ECO:0000256" key="1">
    <source>
        <dbReference type="ARBA" id="ARBA00009759"/>
    </source>
</evidence>
<dbReference type="GO" id="GO:0046872">
    <property type="term" value="F:metal ion binding"/>
    <property type="evidence" value="ECO:0007669"/>
    <property type="project" value="UniProtKB-KW"/>
</dbReference>
<sequence length="94" mass="10299">MASGHTVLMRLVASAYSIAQKAGAIVRRVIAEGDLGIVEKTCPTDLQTKADRLAQMSICSSLARKFPKLTIIGEEVRLVRDIVFSLIPVYHMDL</sequence>
<dbReference type="InterPro" id="IPR000760">
    <property type="entry name" value="Inositol_monophosphatase-like"/>
</dbReference>
<feature type="binding site" evidence="3">
    <location>
        <position position="74"/>
    </location>
    <ligand>
        <name>Mg(2+)</name>
        <dbReference type="ChEBI" id="CHEBI:18420"/>
        <label>1</label>
        <note>catalytic</note>
    </ligand>
</feature>
<dbReference type="PANTHER" id="PTHR43028">
    <property type="entry name" value="3'(2'),5'-BISPHOSPHATE NUCLEOTIDASE 1"/>
    <property type="match status" value="1"/>
</dbReference>
<dbReference type="PANTHER" id="PTHR43028:SF5">
    <property type="entry name" value="3'(2'),5'-BISPHOSPHATE NUCLEOTIDASE 1"/>
    <property type="match status" value="1"/>
</dbReference>
<dbReference type="AlphaFoldDB" id="A0A7J8BMD5"/>
<evidence type="ECO:0000313" key="4">
    <source>
        <dbReference type="EMBL" id="KAF6399575.1"/>
    </source>
</evidence>
<dbReference type="Proteomes" id="UP000550707">
    <property type="component" value="Unassembled WGS sequence"/>
</dbReference>
<dbReference type="InterPro" id="IPR050725">
    <property type="entry name" value="CysQ/Inositol_MonoPase"/>
</dbReference>
<accession>A0A7J8BMD5</accession>
<gene>
    <name evidence="4" type="ORF">HJG59_001559</name>
</gene>
<evidence type="ECO:0000256" key="2">
    <source>
        <dbReference type="ARBA" id="ARBA00012633"/>
    </source>
</evidence>
<organism evidence="4 5">
    <name type="scientific">Molossus molossus</name>
    <name type="common">Pallas' mastiff bat</name>
    <name type="synonym">Vespertilio molossus</name>
    <dbReference type="NCBI Taxonomy" id="27622"/>
    <lineage>
        <taxon>Eukaryota</taxon>
        <taxon>Metazoa</taxon>
        <taxon>Chordata</taxon>
        <taxon>Craniata</taxon>
        <taxon>Vertebrata</taxon>
        <taxon>Euteleostomi</taxon>
        <taxon>Mammalia</taxon>
        <taxon>Eutheria</taxon>
        <taxon>Laurasiatheria</taxon>
        <taxon>Chiroptera</taxon>
        <taxon>Yangochiroptera</taxon>
        <taxon>Molossidae</taxon>
        <taxon>Molossus</taxon>
    </lineage>
</organism>
<dbReference type="EC" id="3.1.3.7" evidence="2"/>
<keyword evidence="5" id="KW-1185">Reference proteome</keyword>
<dbReference type="Pfam" id="PF00459">
    <property type="entry name" value="Inositol_P"/>
    <property type="match status" value="1"/>
</dbReference>
<dbReference type="Gene3D" id="3.30.540.10">
    <property type="entry name" value="Fructose-1,6-Bisphosphatase, subunit A, domain 1"/>
    <property type="match status" value="1"/>
</dbReference>
<dbReference type="EMBL" id="JACASF010000023">
    <property type="protein sequence ID" value="KAF6399575.1"/>
    <property type="molecule type" value="Genomic_DNA"/>
</dbReference>
<proteinExistence type="inferred from homology"/>
<name>A0A7J8BMD5_MOLMO</name>
<comment type="similarity">
    <text evidence="1">Belongs to the inositol monophosphatase superfamily.</text>
</comment>